<proteinExistence type="predicted"/>
<dbReference type="EMBL" id="BAFC01000113">
    <property type="protein sequence ID" value="GAB40768.1"/>
    <property type="molecule type" value="Genomic_DNA"/>
</dbReference>
<name>H5U4W0_9ACTN</name>
<evidence type="ECO:0000256" key="1">
    <source>
        <dbReference type="SAM" id="Phobius"/>
    </source>
</evidence>
<feature type="transmembrane region" description="Helical" evidence="1">
    <location>
        <begin position="50"/>
        <end position="72"/>
    </location>
</feature>
<comment type="caution">
    <text evidence="2">The sequence shown here is derived from an EMBL/GenBank/DDBJ whole genome shotgun (WGS) entry which is preliminary data.</text>
</comment>
<keyword evidence="1" id="KW-1133">Transmembrane helix</keyword>
<protein>
    <submittedName>
        <fullName evidence="2">Uncharacterized protein</fullName>
    </submittedName>
</protein>
<evidence type="ECO:0000313" key="2">
    <source>
        <dbReference type="EMBL" id="GAB40768.1"/>
    </source>
</evidence>
<keyword evidence="1" id="KW-0472">Membrane</keyword>
<gene>
    <name evidence="2" type="ORF">GOSPT_115_00250</name>
</gene>
<dbReference type="Proteomes" id="UP000005845">
    <property type="component" value="Unassembled WGS sequence"/>
</dbReference>
<keyword evidence="3" id="KW-1185">Reference proteome</keyword>
<keyword evidence="1" id="KW-0812">Transmembrane</keyword>
<reference evidence="2 3" key="1">
    <citation type="submission" date="2012-02" db="EMBL/GenBank/DDBJ databases">
        <title>Whole genome shotgun sequence of Gordonia sputi NBRC 100414.</title>
        <authorList>
            <person name="Yoshida I."/>
            <person name="Hosoyama A."/>
            <person name="Tsuchikane K."/>
            <person name="Katsumata H."/>
            <person name="Yamazaki S."/>
            <person name="Fujita N."/>
        </authorList>
    </citation>
    <scope>NUCLEOTIDE SEQUENCE [LARGE SCALE GENOMIC DNA]</scope>
    <source>
        <strain evidence="2 3">NBRC 100414</strain>
    </source>
</reference>
<feature type="transmembrane region" description="Helical" evidence="1">
    <location>
        <begin position="84"/>
        <end position="108"/>
    </location>
</feature>
<evidence type="ECO:0000313" key="3">
    <source>
        <dbReference type="Proteomes" id="UP000005845"/>
    </source>
</evidence>
<dbReference type="AlphaFoldDB" id="H5U4W0"/>
<organism evidence="2 3">
    <name type="scientific">Gordonia sputi NBRC 100414</name>
    <dbReference type="NCBI Taxonomy" id="1089453"/>
    <lineage>
        <taxon>Bacteria</taxon>
        <taxon>Bacillati</taxon>
        <taxon>Actinomycetota</taxon>
        <taxon>Actinomycetes</taxon>
        <taxon>Mycobacteriales</taxon>
        <taxon>Gordoniaceae</taxon>
        <taxon>Gordonia</taxon>
    </lineage>
</organism>
<accession>H5U4W0</accession>
<sequence>MSFDPRRAPGATPPDYRSATTQFVAPGVSRQPGPPPTGPALRLPSSFRSVVGATAAYIVVRARVAVVTAGLASGDIGPFDNPNVLKVVILVVGIGGSLFSILPGLVLLCRRGPRPGGQPSA</sequence>
<dbReference type="RefSeq" id="WP_005207856.1">
    <property type="nucleotide sequence ID" value="NZ_BAFC01000113.1"/>
</dbReference>